<feature type="compositionally biased region" description="Acidic residues" evidence="5">
    <location>
        <begin position="363"/>
        <end position="399"/>
    </location>
</feature>
<organism evidence="7 9">
    <name type="scientific">Yarrowia lipolytica</name>
    <name type="common">Candida lipolytica</name>
    <dbReference type="NCBI Taxonomy" id="4952"/>
    <lineage>
        <taxon>Eukaryota</taxon>
        <taxon>Fungi</taxon>
        <taxon>Dikarya</taxon>
        <taxon>Ascomycota</taxon>
        <taxon>Saccharomycotina</taxon>
        <taxon>Dipodascomycetes</taxon>
        <taxon>Dipodascales</taxon>
        <taxon>Dipodascales incertae sedis</taxon>
        <taxon>Yarrowia</taxon>
    </lineage>
</organism>
<dbReference type="EMBL" id="CP017553">
    <property type="protein sequence ID" value="AOW00386.1"/>
    <property type="molecule type" value="Genomic_DNA"/>
</dbReference>
<evidence type="ECO:0000313" key="7">
    <source>
        <dbReference type="EMBL" id="AOW00386.1"/>
    </source>
</evidence>
<dbReference type="GO" id="GO:0042393">
    <property type="term" value="F:histone binding"/>
    <property type="evidence" value="ECO:0007669"/>
    <property type="project" value="TreeGrafter"/>
</dbReference>
<dbReference type="SUPFAM" id="SSF50729">
    <property type="entry name" value="PH domain-like"/>
    <property type="match status" value="1"/>
</dbReference>
<dbReference type="InterPro" id="IPR013719">
    <property type="entry name" value="RTT106/SPT16-like_middle_dom"/>
</dbReference>
<reference evidence="7 9" key="1">
    <citation type="journal article" date="2016" name="PLoS ONE">
        <title>Sequence Assembly of Yarrowia lipolytica Strain W29/CLIB89 Shows Transposable Element Diversity.</title>
        <authorList>
            <person name="Magnan C."/>
            <person name="Yu J."/>
            <person name="Chang I."/>
            <person name="Jahn E."/>
            <person name="Kanomata Y."/>
            <person name="Wu J."/>
            <person name="Zeller M."/>
            <person name="Oakes M."/>
            <person name="Baldi P."/>
            <person name="Sandmeyer S."/>
        </authorList>
    </citation>
    <scope>NUCLEOTIDE SEQUENCE [LARGE SCALE GENOMIC DNA]</scope>
    <source>
        <strain evidence="7">CLIB89</strain>
        <strain evidence="9">CLIB89(W29)</strain>
    </source>
</reference>
<dbReference type="VEuPathDB" id="FungiDB:YALI0_A08107g"/>
<dbReference type="CDD" id="cd13304">
    <property type="entry name" value="PH2-like_Rtt106"/>
    <property type="match status" value="1"/>
</dbReference>
<dbReference type="GO" id="GO:0031491">
    <property type="term" value="F:nucleosome binding"/>
    <property type="evidence" value="ECO:0007669"/>
    <property type="project" value="TreeGrafter"/>
</dbReference>
<dbReference type="Pfam" id="PF08512">
    <property type="entry name" value="Rttp106-like_middle"/>
    <property type="match status" value="1"/>
</dbReference>
<evidence type="ECO:0000313" key="8">
    <source>
        <dbReference type="EMBL" id="RDW26339.1"/>
    </source>
</evidence>
<dbReference type="InterPro" id="IPR050454">
    <property type="entry name" value="RTT106/SSRP1_HistChap/FACT"/>
</dbReference>
<dbReference type="InterPro" id="IPR011993">
    <property type="entry name" value="PH-like_dom_sf"/>
</dbReference>
<keyword evidence="4" id="KW-0143">Chaperone</keyword>
<evidence type="ECO:0000259" key="6">
    <source>
        <dbReference type="SMART" id="SM01287"/>
    </source>
</evidence>
<dbReference type="Proteomes" id="UP000256601">
    <property type="component" value="Unassembled WGS sequence"/>
</dbReference>
<feature type="compositionally biased region" description="Acidic residues" evidence="5">
    <location>
        <begin position="343"/>
        <end position="354"/>
    </location>
</feature>
<proteinExistence type="inferred from homology"/>
<evidence type="ECO:0000256" key="4">
    <source>
        <dbReference type="ARBA" id="ARBA00023186"/>
    </source>
</evidence>
<name>A0A1D8N411_YARLL</name>
<dbReference type="AlphaFoldDB" id="A0A1D8N411"/>
<dbReference type="PANTHER" id="PTHR45849:SF3">
    <property type="entry name" value="HISTONE CHAPERONE RTT106"/>
    <property type="match status" value="1"/>
</dbReference>
<dbReference type="OrthoDB" id="75754at2759"/>
<dbReference type="KEGG" id="yli:2905872"/>
<dbReference type="eggNOG" id="ENOG502R9PE">
    <property type="taxonomic scope" value="Eukaryota"/>
</dbReference>
<evidence type="ECO:0000313" key="9">
    <source>
        <dbReference type="Proteomes" id="UP000182444"/>
    </source>
</evidence>
<evidence type="ECO:0000256" key="3">
    <source>
        <dbReference type="ARBA" id="ARBA00018462"/>
    </source>
</evidence>
<comment type="similarity">
    <text evidence="1">Belongs to the RTT106 family.</text>
</comment>
<feature type="region of interest" description="Disordered" evidence="5">
    <location>
        <begin position="331"/>
        <end position="399"/>
    </location>
</feature>
<dbReference type="Proteomes" id="UP000182444">
    <property type="component" value="Chromosome 1A"/>
</dbReference>
<dbReference type="SMR" id="A0A1D8N411"/>
<dbReference type="Gene3D" id="2.30.29.120">
    <property type="match status" value="1"/>
</dbReference>
<dbReference type="EMBL" id="KZ857334">
    <property type="protein sequence ID" value="RDW26339.1"/>
    <property type="molecule type" value="Genomic_DNA"/>
</dbReference>
<evidence type="ECO:0000313" key="10">
    <source>
        <dbReference type="Proteomes" id="UP000256601"/>
    </source>
</evidence>
<evidence type="ECO:0000256" key="2">
    <source>
        <dbReference type="ARBA" id="ARBA00017355"/>
    </source>
</evidence>
<dbReference type="VEuPathDB" id="FungiDB:YALI1_A07668g"/>
<protein>
    <recommendedName>
        <fullName evidence="2">Histone chaperone RTT106</fullName>
    </recommendedName>
    <alternativeName>
        <fullName evidence="3">Histone chaperone rtt106</fullName>
    </alternativeName>
</protein>
<feature type="domain" description="Histone chaperone RTT106/FACT complex subunit SPT16-like middle" evidence="6">
    <location>
        <begin position="218"/>
        <end position="309"/>
    </location>
</feature>
<evidence type="ECO:0000256" key="1">
    <source>
        <dbReference type="ARBA" id="ARBA00006159"/>
    </source>
</evidence>
<reference evidence="8 10" key="2">
    <citation type="submission" date="2018-07" db="EMBL/GenBank/DDBJ databases">
        <title>Draft Genome Assemblies for Five Robust Yarrowia lipolytica Strains Exhibiting High Lipid Production and Pentose Sugar Utilization and Sugar Alcohol Secretion from Undetoxified Lignocellulosic Biomass Hydrolysates.</title>
        <authorList>
            <consortium name="DOE Joint Genome Institute"/>
            <person name="Walker C."/>
            <person name="Ryu S."/>
            <person name="Na H."/>
            <person name="Zane M."/>
            <person name="LaButti K."/>
            <person name="Lipzen A."/>
            <person name="Haridas S."/>
            <person name="Barry K."/>
            <person name="Grigoriev I.V."/>
            <person name="Quarterman J."/>
            <person name="Slininger P."/>
            <person name="Dien B."/>
            <person name="Trinh C.T."/>
        </authorList>
    </citation>
    <scope>NUCLEOTIDE SEQUENCE [LARGE SCALE GENOMIC DNA]</scope>
    <source>
        <strain evidence="8 10">YB392</strain>
    </source>
</reference>
<dbReference type="RefSeq" id="XP_499863.1">
    <property type="nucleotide sequence ID" value="XM_499863.1"/>
</dbReference>
<dbReference type="PANTHER" id="PTHR45849">
    <property type="entry name" value="FACT COMPLEX SUBUNIT SSRP1"/>
    <property type="match status" value="1"/>
</dbReference>
<accession>A0A1D8N411</accession>
<dbReference type="SMART" id="SM01287">
    <property type="entry name" value="Rtt106"/>
    <property type="match status" value="1"/>
</dbReference>
<dbReference type="GeneID" id="2905872"/>
<dbReference type="Gene3D" id="2.30.29.30">
    <property type="entry name" value="Pleckstrin-homology domain (PH domain)/Phosphotyrosine-binding domain (PTB)"/>
    <property type="match status" value="1"/>
</dbReference>
<evidence type="ECO:0000256" key="5">
    <source>
        <dbReference type="SAM" id="MobiDB-lite"/>
    </source>
</evidence>
<gene>
    <name evidence="8" type="ORF">B0I71DRAFT_32868</name>
    <name evidence="7" type="ORF">YALI1_A07668g</name>
</gene>
<sequence>MYQPPRPFELPSDLAAGITSLYRENADAKVIIDSLVKLAYDSGKEQSELVHKKAKVDGPPATLSESIVSKLKIFLGINQVSVVLPIRKKLNVFIGADPRGKTWVWVSSKEDGSVDDMYPATDTADFRCVACLPVPDRSGTPLFNIVFVPGGAAQEVTTPPQPLVFSVPEEPAKKAFDGSLFLQGKDKNQFMYKDLILLGCQGISLPISVPDTEIFGEKFHVLAHKGAREGYLFFMQNEVIFGFKKPLLCMNTEDIESISFSTITRLTFNINIVLKSAPDVAMEFSLIDQSHYGEIAGFMERIAVKNESFDDKLKAKTFMKNQQPDNILAVAQNEAENEVPVAYDDEDEEDDENYTGESSASDGDADESDEEEAEEMEEQEREYDEELGDDEVEHDEDLG</sequence>